<feature type="domain" description="Cell growth-regulating nucleolar protein-like winged helix" evidence="11">
    <location>
        <begin position="286"/>
        <end position="357"/>
    </location>
</feature>
<dbReference type="Gene3D" id="1.10.10.2100">
    <property type="match status" value="1"/>
</dbReference>
<evidence type="ECO:0000256" key="9">
    <source>
        <dbReference type="SAM" id="MobiDB-lite"/>
    </source>
</evidence>
<dbReference type="Pfam" id="PF25879">
    <property type="entry name" value="WHD_LYAR"/>
    <property type="match status" value="1"/>
</dbReference>
<dbReference type="AlphaFoldDB" id="A0A6J8E086"/>
<comment type="subcellular location">
    <subcellularLocation>
        <location evidence="1">Nucleus</location>
    </subcellularLocation>
</comment>
<dbReference type="Gene3D" id="3.30.1490.490">
    <property type="match status" value="1"/>
</dbReference>
<evidence type="ECO:0000256" key="8">
    <source>
        <dbReference type="PROSITE-ProRule" id="PRU01145"/>
    </source>
</evidence>
<keyword evidence="3" id="KW-0677">Repeat</keyword>
<keyword evidence="2" id="KW-0479">Metal-binding</keyword>
<evidence type="ECO:0000256" key="4">
    <source>
        <dbReference type="ARBA" id="ARBA00022771"/>
    </source>
</evidence>
<feature type="compositionally biased region" description="Basic and acidic residues" evidence="9">
    <location>
        <begin position="203"/>
        <end position="233"/>
    </location>
</feature>
<dbReference type="FunFam" id="1.10.10.2100:FF:000002">
    <property type="entry name" value="cell growth-regulating nucleolar protein-like"/>
    <property type="match status" value="1"/>
</dbReference>
<dbReference type="Proteomes" id="UP000507470">
    <property type="component" value="Unassembled WGS sequence"/>
</dbReference>
<reference evidence="12 13" key="1">
    <citation type="submission" date="2020-06" db="EMBL/GenBank/DDBJ databases">
        <authorList>
            <person name="Li R."/>
            <person name="Bekaert M."/>
        </authorList>
    </citation>
    <scope>NUCLEOTIDE SEQUENCE [LARGE SCALE GENOMIC DNA]</scope>
    <source>
        <strain evidence="13">wild</strain>
    </source>
</reference>
<keyword evidence="4 8" id="KW-0863">Zinc-finger</keyword>
<accession>A0A6J8E086</accession>
<dbReference type="OrthoDB" id="21474at2759"/>
<evidence type="ECO:0000256" key="2">
    <source>
        <dbReference type="ARBA" id="ARBA00022723"/>
    </source>
</evidence>
<sequence>MVVFTCSQCNESLKKNQVEKHFQTRCRNCNMISCVDCGKDFWGDSYAEHIKCISEEEKYSGKNYKPKANANKGEVKQEQWLEKVQIAIDKCVTNPRLKGVLERMKDYPNIPRKKAKFENFVSNSMNVRDRRLVGEVWDLLLANTEQPKPVPPKEEVNSAENGSQKENNANGNVTNNEQLKELSKKERKAERKRVKNKDEVEENTVKAKKSDSKNKKCSENDKTDSSTENDEKSNKKKSKKRKRKDTEEEIEEVEVKKPHIEEKEEDKTLNSTTEENDDEMEESSPKKKFNWEQTITEVLTCKGEISLKKLKKKVLCEYQAQVGSSKSDERILAKLNKKISKNPNFVIKKERVKLKTSK</sequence>
<feature type="compositionally biased region" description="Basic and acidic residues" evidence="9">
    <location>
        <begin position="178"/>
        <end position="189"/>
    </location>
</feature>
<evidence type="ECO:0000259" key="10">
    <source>
        <dbReference type="Pfam" id="PF08790"/>
    </source>
</evidence>
<feature type="compositionally biased region" description="Low complexity" evidence="9">
    <location>
        <begin position="167"/>
        <end position="176"/>
    </location>
</feature>
<dbReference type="SUPFAM" id="SSF57667">
    <property type="entry name" value="beta-beta-alpha zinc fingers"/>
    <property type="match status" value="2"/>
</dbReference>
<keyword evidence="5" id="KW-0862">Zinc</keyword>
<feature type="domain" description="Zinc finger C2H2 LYAR-type" evidence="10">
    <location>
        <begin position="33"/>
        <end position="59"/>
    </location>
</feature>
<dbReference type="GO" id="GO:0005730">
    <property type="term" value="C:nucleolus"/>
    <property type="evidence" value="ECO:0007669"/>
    <property type="project" value="UniProtKB-ARBA"/>
</dbReference>
<feature type="compositionally biased region" description="Basic residues" evidence="9">
    <location>
        <begin position="234"/>
        <end position="243"/>
    </location>
</feature>
<keyword evidence="13" id="KW-1185">Reference proteome</keyword>
<feature type="region of interest" description="Disordered" evidence="9">
    <location>
        <begin position="144"/>
        <end position="288"/>
    </location>
</feature>
<dbReference type="Pfam" id="PF08790">
    <property type="entry name" value="zf-LYAR"/>
    <property type="match status" value="1"/>
</dbReference>
<evidence type="ECO:0000256" key="3">
    <source>
        <dbReference type="ARBA" id="ARBA00022737"/>
    </source>
</evidence>
<organism evidence="12 13">
    <name type="scientific">Mytilus coruscus</name>
    <name type="common">Sea mussel</name>
    <dbReference type="NCBI Taxonomy" id="42192"/>
    <lineage>
        <taxon>Eukaryota</taxon>
        <taxon>Metazoa</taxon>
        <taxon>Spiralia</taxon>
        <taxon>Lophotrochozoa</taxon>
        <taxon>Mollusca</taxon>
        <taxon>Bivalvia</taxon>
        <taxon>Autobranchia</taxon>
        <taxon>Pteriomorphia</taxon>
        <taxon>Mytilida</taxon>
        <taxon>Mytiloidea</taxon>
        <taxon>Mytilidae</taxon>
        <taxon>Mytilinae</taxon>
        <taxon>Mytilus</taxon>
    </lineage>
</organism>
<dbReference type="GO" id="GO:0006364">
    <property type="term" value="P:rRNA processing"/>
    <property type="evidence" value="ECO:0007669"/>
    <property type="project" value="TreeGrafter"/>
</dbReference>
<dbReference type="InterPro" id="IPR039999">
    <property type="entry name" value="LYAR"/>
</dbReference>
<proteinExistence type="predicted"/>
<keyword evidence="6" id="KW-0175">Coiled coil</keyword>
<protein>
    <submittedName>
        <fullName evidence="12">LYER</fullName>
    </submittedName>
</protein>
<dbReference type="InterPro" id="IPR058719">
    <property type="entry name" value="WHD_LYAR"/>
</dbReference>
<dbReference type="PROSITE" id="PS51804">
    <property type="entry name" value="ZF_C2HC_LYAR"/>
    <property type="match status" value="2"/>
</dbReference>
<evidence type="ECO:0000313" key="12">
    <source>
        <dbReference type="EMBL" id="CAC5414234.1"/>
    </source>
</evidence>
<evidence type="ECO:0000313" key="13">
    <source>
        <dbReference type="Proteomes" id="UP000507470"/>
    </source>
</evidence>
<dbReference type="InterPro" id="IPR014898">
    <property type="entry name" value="Znf_C2H2_LYAR"/>
</dbReference>
<dbReference type="FunFam" id="3.30.1490.490:FF:000001">
    <property type="entry name" value="cell growth-regulating nucleolar protein-like"/>
    <property type="match status" value="1"/>
</dbReference>
<dbReference type="GO" id="GO:0003677">
    <property type="term" value="F:DNA binding"/>
    <property type="evidence" value="ECO:0007669"/>
    <property type="project" value="InterPro"/>
</dbReference>
<dbReference type="GO" id="GO:0008270">
    <property type="term" value="F:zinc ion binding"/>
    <property type="evidence" value="ECO:0007669"/>
    <property type="project" value="UniProtKB-KW"/>
</dbReference>
<evidence type="ECO:0000256" key="1">
    <source>
        <dbReference type="ARBA" id="ARBA00004123"/>
    </source>
</evidence>
<dbReference type="EMBL" id="CACVKT020008337">
    <property type="protein sequence ID" value="CAC5414234.1"/>
    <property type="molecule type" value="Genomic_DNA"/>
</dbReference>
<dbReference type="GO" id="GO:0000122">
    <property type="term" value="P:negative regulation of transcription by RNA polymerase II"/>
    <property type="evidence" value="ECO:0007669"/>
    <property type="project" value="TreeGrafter"/>
</dbReference>
<feature type="compositionally biased region" description="Basic and acidic residues" evidence="9">
    <location>
        <begin position="253"/>
        <end position="268"/>
    </location>
</feature>
<evidence type="ECO:0000259" key="11">
    <source>
        <dbReference type="Pfam" id="PF25879"/>
    </source>
</evidence>
<name>A0A6J8E086_MYTCO</name>
<dbReference type="PANTHER" id="PTHR13100:SF10">
    <property type="entry name" value="CELL GROWTH-REGULATING NUCLEOLAR PROTEIN"/>
    <property type="match status" value="1"/>
</dbReference>
<evidence type="ECO:0000256" key="5">
    <source>
        <dbReference type="ARBA" id="ARBA00022833"/>
    </source>
</evidence>
<gene>
    <name evidence="12" type="ORF">MCOR_47072</name>
</gene>
<dbReference type="PANTHER" id="PTHR13100">
    <property type="entry name" value="CELL GROWTH-REGULATING NUCLEOLAR PROTEIN LYAR"/>
    <property type="match status" value="1"/>
</dbReference>
<evidence type="ECO:0000256" key="7">
    <source>
        <dbReference type="ARBA" id="ARBA00023242"/>
    </source>
</evidence>
<keyword evidence="7" id="KW-0539">Nucleus</keyword>
<dbReference type="InterPro" id="IPR036236">
    <property type="entry name" value="Znf_C2H2_sf"/>
</dbReference>
<evidence type="ECO:0000256" key="6">
    <source>
        <dbReference type="ARBA" id="ARBA00023054"/>
    </source>
</evidence>